<accession>A0A6A6QUK5</accession>
<evidence type="ECO:0000259" key="3">
    <source>
        <dbReference type="SMART" id="SM00672"/>
    </source>
</evidence>
<dbReference type="Pfam" id="PF05686">
    <property type="entry name" value="Glyco_transf_90"/>
    <property type="match status" value="1"/>
</dbReference>
<dbReference type="Proteomes" id="UP000799750">
    <property type="component" value="Unassembled WGS sequence"/>
</dbReference>
<organism evidence="4 5">
    <name type="scientific">Lophium mytilinum</name>
    <dbReference type="NCBI Taxonomy" id="390894"/>
    <lineage>
        <taxon>Eukaryota</taxon>
        <taxon>Fungi</taxon>
        <taxon>Dikarya</taxon>
        <taxon>Ascomycota</taxon>
        <taxon>Pezizomycotina</taxon>
        <taxon>Dothideomycetes</taxon>
        <taxon>Pleosporomycetidae</taxon>
        <taxon>Mytilinidiales</taxon>
        <taxon>Mytilinidiaceae</taxon>
        <taxon>Lophium</taxon>
    </lineage>
</organism>
<evidence type="ECO:0000313" key="5">
    <source>
        <dbReference type="Proteomes" id="UP000799750"/>
    </source>
</evidence>
<evidence type="ECO:0000256" key="1">
    <source>
        <dbReference type="SAM" id="MobiDB-lite"/>
    </source>
</evidence>
<dbReference type="PANTHER" id="PTHR12203:SF107">
    <property type="entry name" value="GLYCOSYL TRANSFERASE CAP10 DOMAIN-CONTAINING PROTEIN"/>
    <property type="match status" value="1"/>
</dbReference>
<dbReference type="PANTHER" id="PTHR12203">
    <property type="entry name" value="KDEL LYS-ASP-GLU-LEU CONTAINING - RELATED"/>
    <property type="match status" value="1"/>
</dbReference>
<feature type="compositionally biased region" description="Polar residues" evidence="1">
    <location>
        <begin position="35"/>
        <end position="45"/>
    </location>
</feature>
<keyword evidence="2" id="KW-0732">Signal</keyword>
<proteinExistence type="predicted"/>
<evidence type="ECO:0000256" key="2">
    <source>
        <dbReference type="SAM" id="SignalP"/>
    </source>
</evidence>
<feature type="chain" id="PRO_5025570213" description="Glycosyl transferase CAP10 domain-containing protein" evidence="2">
    <location>
        <begin position="17"/>
        <end position="452"/>
    </location>
</feature>
<feature type="region of interest" description="Disordered" evidence="1">
    <location>
        <begin position="26"/>
        <end position="45"/>
    </location>
</feature>
<gene>
    <name evidence="4" type="ORF">BU16DRAFT_459825</name>
</gene>
<evidence type="ECO:0000313" key="4">
    <source>
        <dbReference type="EMBL" id="KAF2496091.1"/>
    </source>
</evidence>
<feature type="signal peptide" evidence="2">
    <location>
        <begin position="1"/>
        <end position="16"/>
    </location>
</feature>
<sequence>MFLFLVISITVLPLKTFDVLHFGTSSRNGSHKTDPTWNHPSSSHSWTFQAPRDAKNYGLSPEQCDASFPDLGHSLERSIAHRKEVGNIKPEDLGVGWRSDGIVRAMIFDNQLYIIEAKGCHRRDFRERTVAVLQSIWRAVVSWPGPIPNIEFTFTIDDGAYDQGVSSENPPVTWSLTRKDDPLFDNLWLMADFGFYVWGATGDYNALRRAIADDEILFDKKDPRAVWRGGKLPEKAPQELRNSLIASSHNQPWADVDFFDWSQGRDGPNNWISISQLCKYLFPVHTEGRTYSGRLKYILNCHSVAVVHKLQWEENFHHLLVADGPDQNYIQVERDFSDLKQKMEHYLAHPAETRRIADNSVKVFRDRYLTPAAQACYWRKLFAAYREVSFEPAFYMTVAEQERLELDRAGDNEEARNATTRKFEGKDRAEKVPRGMPYEKFTLIEIYEDNPW</sequence>
<dbReference type="InterPro" id="IPR051091">
    <property type="entry name" value="O-Glucosyltr/Glycosyltrsf_90"/>
</dbReference>
<dbReference type="EMBL" id="MU004188">
    <property type="protein sequence ID" value="KAF2496091.1"/>
    <property type="molecule type" value="Genomic_DNA"/>
</dbReference>
<feature type="region of interest" description="Disordered" evidence="1">
    <location>
        <begin position="409"/>
        <end position="429"/>
    </location>
</feature>
<protein>
    <recommendedName>
        <fullName evidence="3">Glycosyl transferase CAP10 domain-containing protein</fullName>
    </recommendedName>
</protein>
<dbReference type="AlphaFoldDB" id="A0A6A6QUK5"/>
<name>A0A6A6QUK5_9PEZI</name>
<dbReference type="SMART" id="SM00672">
    <property type="entry name" value="CAP10"/>
    <property type="match status" value="1"/>
</dbReference>
<reference evidence="4" key="1">
    <citation type="journal article" date="2020" name="Stud. Mycol.">
        <title>101 Dothideomycetes genomes: a test case for predicting lifestyles and emergence of pathogens.</title>
        <authorList>
            <person name="Haridas S."/>
            <person name="Albert R."/>
            <person name="Binder M."/>
            <person name="Bloem J."/>
            <person name="Labutti K."/>
            <person name="Salamov A."/>
            <person name="Andreopoulos B."/>
            <person name="Baker S."/>
            <person name="Barry K."/>
            <person name="Bills G."/>
            <person name="Bluhm B."/>
            <person name="Cannon C."/>
            <person name="Castanera R."/>
            <person name="Culley D."/>
            <person name="Daum C."/>
            <person name="Ezra D."/>
            <person name="Gonzalez J."/>
            <person name="Henrissat B."/>
            <person name="Kuo A."/>
            <person name="Liang C."/>
            <person name="Lipzen A."/>
            <person name="Lutzoni F."/>
            <person name="Magnuson J."/>
            <person name="Mondo S."/>
            <person name="Nolan M."/>
            <person name="Ohm R."/>
            <person name="Pangilinan J."/>
            <person name="Park H.-J."/>
            <person name="Ramirez L."/>
            <person name="Alfaro M."/>
            <person name="Sun H."/>
            <person name="Tritt A."/>
            <person name="Yoshinaga Y."/>
            <person name="Zwiers L.-H."/>
            <person name="Turgeon B."/>
            <person name="Goodwin S."/>
            <person name="Spatafora J."/>
            <person name="Crous P."/>
            <person name="Grigoriev I."/>
        </authorList>
    </citation>
    <scope>NUCLEOTIDE SEQUENCE</scope>
    <source>
        <strain evidence="4">CBS 269.34</strain>
    </source>
</reference>
<dbReference type="OrthoDB" id="202415at2759"/>
<dbReference type="InterPro" id="IPR006598">
    <property type="entry name" value="CAP10"/>
</dbReference>
<feature type="domain" description="Glycosyl transferase CAP10" evidence="3">
    <location>
        <begin position="146"/>
        <end position="388"/>
    </location>
</feature>
<keyword evidence="5" id="KW-1185">Reference proteome</keyword>